<reference evidence="2 3" key="1">
    <citation type="submission" date="2024-03" db="EMBL/GenBank/DDBJ databases">
        <title>Aureococcus anophagefferens CCMP1851 and Kratosvirus quantuckense: Draft genome of a second virus-susceptible host strain in the model system.</title>
        <authorList>
            <person name="Chase E."/>
            <person name="Truchon A.R."/>
            <person name="Schepens W."/>
            <person name="Wilhelm S.W."/>
        </authorList>
    </citation>
    <scope>NUCLEOTIDE SEQUENCE [LARGE SCALE GENOMIC DNA]</scope>
    <source>
        <strain evidence="2 3">CCMP1851</strain>
    </source>
</reference>
<feature type="domain" description="Tyrosinase copper-binding" evidence="1">
    <location>
        <begin position="205"/>
        <end position="383"/>
    </location>
</feature>
<sequence length="658" mass="72629">MMGSPYERLPGSAGRRAAAWVAPVLGLAILVAASVFDVDDVVARWFAAAPPSAAAPPTLAVRREDRSDYVGADSLYPWPHVAEPHRATVLELDGAAATAWAVEGERPNGGSDATRALHTFSRTGRHGVRVGAGGDSHDFTVMVKYVRREIRALGDADREGFLGALHVVYHASDADGKRRYGSKFRSSTYLVKKHLYGAADRSCDHWHDDAGILNHHVAFTLELEQSLQAIDARVAVPYWDYTVDAATIDATPGSMWWDQSEIFTRRWFGAMTNLSSQHYVTSGRWAYTAVPTSPDPTDERCTNAYGLLRSPWNSISDPFVTRSKELFGKPSFANFPGCDVWHRAFTSPTLAEVLQIMNGAAHGPVHIMVGGQWSTNATSWVDAFWAETITFPSDVLLFSKWLWRKGYVRSPAPSTCASSKEGVTEADCRCKCGVDVDAADFDAYAFLTNETDLTHWLAQALKPQFYYADGKWRVKDMSERQEADVWRTVVRALCDPQNVGDMFTSAAPADPLFWPIHTTAERLVHYRRLLATTGSKTFVQDWRYEHNMAGGTTFITPPSDTGLVCDWSAVDADDAMPVCVRGTCPGHGVDDDLPFGNFTGAAGEPDPYTNLDFYEFSAPENDALPYMYDNFAYEHCAALGYDFRPAGYNVSSGARFFS</sequence>
<proteinExistence type="predicted"/>
<evidence type="ECO:0000313" key="2">
    <source>
        <dbReference type="EMBL" id="KAK7232391.1"/>
    </source>
</evidence>
<protein>
    <recommendedName>
        <fullName evidence="1">Tyrosinase copper-binding domain-containing protein</fullName>
    </recommendedName>
</protein>
<comment type="caution">
    <text evidence="2">The sequence shown here is derived from an EMBL/GenBank/DDBJ whole genome shotgun (WGS) entry which is preliminary data.</text>
</comment>
<organism evidence="2 3">
    <name type="scientific">Aureococcus anophagefferens</name>
    <name type="common">Harmful bloom alga</name>
    <dbReference type="NCBI Taxonomy" id="44056"/>
    <lineage>
        <taxon>Eukaryota</taxon>
        <taxon>Sar</taxon>
        <taxon>Stramenopiles</taxon>
        <taxon>Ochrophyta</taxon>
        <taxon>Pelagophyceae</taxon>
        <taxon>Pelagomonadales</taxon>
        <taxon>Pelagomonadaceae</taxon>
        <taxon>Aureococcus</taxon>
    </lineage>
</organism>
<evidence type="ECO:0000313" key="3">
    <source>
        <dbReference type="Proteomes" id="UP001363151"/>
    </source>
</evidence>
<dbReference type="InterPro" id="IPR002227">
    <property type="entry name" value="Tyrosinase_Cu-bd"/>
</dbReference>
<accession>A0ABR1FK65</accession>
<dbReference type="SUPFAM" id="SSF48056">
    <property type="entry name" value="Di-copper centre-containing domain"/>
    <property type="match status" value="1"/>
</dbReference>
<dbReference type="InterPro" id="IPR008922">
    <property type="entry name" value="Di-copper_centre_dom_sf"/>
</dbReference>
<dbReference type="EMBL" id="JBBJCI010000368">
    <property type="protein sequence ID" value="KAK7232391.1"/>
    <property type="molecule type" value="Genomic_DNA"/>
</dbReference>
<evidence type="ECO:0000259" key="1">
    <source>
        <dbReference type="Pfam" id="PF00264"/>
    </source>
</evidence>
<dbReference type="Gene3D" id="1.10.1280.10">
    <property type="entry name" value="Di-copper center containing domain from catechol oxidase"/>
    <property type="match status" value="1"/>
</dbReference>
<name>A0ABR1FK65_AURAN</name>
<keyword evidence="3" id="KW-1185">Reference proteome</keyword>
<dbReference type="Pfam" id="PF00264">
    <property type="entry name" value="Tyrosinase"/>
    <property type="match status" value="1"/>
</dbReference>
<gene>
    <name evidence="2" type="ORF">SO694_00032013</name>
</gene>
<dbReference type="Proteomes" id="UP001363151">
    <property type="component" value="Unassembled WGS sequence"/>
</dbReference>